<feature type="compositionally biased region" description="Polar residues" evidence="1">
    <location>
        <begin position="44"/>
        <end position="53"/>
    </location>
</feature>
<evidence type="ECO:0000313" key="2">
    <source>
        <dbReference type="EMBL" id="EOA37675.1"/>
    </source>
</evidence>
<feature type="region of interest" description="Disordered" evidence="1">
    <location>
        <begin position="38"/>
        <end position="62"/>
    </location>
</feature>
<name>R0IH24_9BRAS</name>
<protein>
    <submittedName>
        <fullName evidence="2">Uncharacterized protein</fullName>
    </submittedName>
</protein>
<gene>
    <name evidence="2" type="ORF">CARUB_v10012312mg</name>
</gene>
<sequence>MVTEVGKSTALTSGFRRSETFRLGAGDVKLVLRKEETSKDVTNNHRQSSTTMTEMKMLSPSRDELNRRVEAFIKKCKEERLESLRSNKEFVA</sequence>
<accession>R0IH24</accession>
<proteinExistence type="predicted"/>
<keyword evidence="3" id="KW-1185">Reference proteome</keyword>
<dbReference type="Pfam" id="PF05553">
    <property type="entry name" value="DUF761"/>
    <property type="match status" value="1"/>
</dbReference>
<dbReference type="Proteomes" id="UP000029121">
    <property type="component" value="Unassembled WGS sequence"/>
</dbReference>
<dbReference type="InterPro" id="IPR008480">
    <property type="entry name" value="DUF761_pln"/>
</dbReference>
<reference evidence="3" key="1">
    <citation type="journal article" date="2013" name="Nat. Genet.">
        <title>The Capsella rubella genome and the genomic consequences of rapid mating system evolution.</title>
        <authorList>
            <person name="Slotte T."/>
            <person name="Hazzouri K.M."/>
            <person name="Agren J.A."/>
            <person name="Koenig D."/>
            <person name="Maumus F."/>
            <person name="Guo Y.L."/>
            <person name="Steige K."/>
            <person name="Platts A.E."/>
            <person name="Escobar J.S."/>
            <person name="Newman L.K."/>
            <person name="Wang W."/>
            <person name="Mandakova T."/>
            <person name="Vello E."/>
            <person name="Smith L.M."/>
            <person name="Henz S.R."/>
            <person name="Steffen J."/>
            <person name="Takuno S."/>
            <person name="Brandvain Y."/>
            <person name="Coop G."/>
            <person name="Andolfatto P."/>
            <person name="Hu T.T."/>
            <person name="Blanchette M."/>
            <person name="Clark R.M."/>
            <person name="Quesneville H."/>
            <person name="Nordborg M."/>
            <person name="Gaut B.S."/>
            <person name="Lysak M.A."/>
            <person name="Jenkins J."/>
            <person name="Grimwood J."/>
            <person name="Chapman J."/>
            <person name="Prochnik S."/>
            <person name="Shu S."/>
            <person name="Rokhsar D."/>
            <person name="Schmutz J."/>
            <person name="Weigel D."/>
            <person name="Wright S.I."/>
        </authorList>
    </citation>
    <scope>NUCLEOTIDE SEQUENCE [LARGE SCALE GENOMIC DNA]</scope>
    <source>
        <strain evidence="3">cv. Monte Gargano</strain>
    </source>
</reference>
<evidence type="ECO:0000256" key="1">
    <source>
        <dbReference type="SAM" id="MobiDB-lite"/>
    </source>
</evidence>
<dbReference type="AlphaFoldDB" id="R0IH24"/>
<dbReference type="EMBL" id="KB870805">
    <property type="protein sequence ID" value="EOA37675.1"/>
    <property type="molecule type" value="Genomic_DNA"/>
</dbReference>
<organism evidence="2 3">
    <name type="scientific">Capsella rubella</name>
    <dbReference type="NCBI Taxonomy" id="81985"/>
    <lineage>
        <taxon>Eukaryota</taxon>
        <taxon>Viridiplantae</taxon>
        <taxon>Streptophyta</taxon>
        <taxon>Embryophyta</taxon>
        <taxon>Tracheophyta</taxon>
        <taxon>Spermatophyta</taxon>
        <taxon>Magnoliopsida</taxon>
        <taxon>eudicotyledons</taxon>
        <taxon>Gunneridae</taxon>
        <taxon>Pentapetalae</taxon>
        <taxon>rosids</taxon>
        <taxon>malvids</taxon>
        <taxon>Brassicales</taxon>
        <taxon>Brassicaceae</taxon>
        <taxon>Camelineae</taxon>
        <taxon>Capsella</taxon>
    </lineage>
</organism>
<evidence type="ECO:0000313" key="3">
    <source>
        <dbReference type="Proteomes" id="UP000029121"/>
    </source>
</evidence>